<dbReference type="InterPro" id="IPR017850">
    <property type="entry name" value="Alkaline_phosphatase_core_sf"/>
</dbReference>
<dbReference type="RefSeq" id="WP_316025634.1">
    <property type="nucleotide sequence ID" value="NZ_JAWDIO010000002.1"/>
</dbReference>
<reference evidence="2 3" key="1">
    <citation type="submission" date="2023-10" db="EMBL/GenBank/DDBJ databases">
        <title>Glaciecola aquimarina strain GGW-M5 nov., isolated from a coastal seawater.</title>
        <authorList>
            <person name="Bayburt H."/>
            <person name="Kim J.M."/>
            <person name="Choi B.J."/>
            <person name="Jeon C.O."/>
        </authorList>
    </citation>
    <scope>NUCLEOTIDE SEQUENCE [LARGE SCALE GENOMIC DNA]</scope>
    <source>
        <strain evidence="2 3">KCTC 32108</strain>
    </source>
</reference>
<organism evidence="2 3">
    <name type="scientific">Paraglaciecola aquimarina</name>
    <dbReference type="NCBI Taxonomy" id="1235557"/>
    <lineage>
        <taxon>Bacteria</taxon>
        <taxon>Pseudomonadati</taxon>
        <taxon>Pseudomonadota</taxon>
        <taxon>Gammaproteobacteria</taxon>
        <taxon>Alteromonadales</taxon>
        <taxon>Alteromonadaceae</taxon>
        <taxon>Paraglaciecola</taxon>
    </lineage>
</organism>
<dbReference type="PANTHER" id="PTHR43751">
    <property type="entry name" value="SULFATASE"/>
    <property type="match status" value="1"/>
</dbReference>
<evidence type="ECO:0000259" key="1">
    <source>
        <dbReference type="Pfam" id="PF00884"/>
    </source>
</evidence>
<gene>
    <name evidence="2" type="ORF">RS130_08720</name>
</gene>
<evidence type="ECO:0000313" key="3">
    <source>
        <dbReference type="Proteomes" id="UP001247805"/>
    </source>
</evidence>
<comment type="caution">
    <text evidence="2">The sequence shown here is derived from an EMBL/GenBank/DDBJ whole genome shotgun (WGS) entry which is preliminary data.</text>
</comment>
<dbReference type="EMBL" id="JAWDIO010000002">
    <property type="protein sequence ID" value="MDU0354004.1"/>
    <property type="molecule type" value="Genomic_DNA"/>
</dbReference>
<accession>A0ABU3SVH9</accession>
<dbReference type="Gene3D" id="3.40.720.10">
    <property type="entry name" value="Alkaline Phosphatase, subunit A"/>
    <property type="match status" value="1"/>
</dbReference>
<sequence>MKNSILLLAIKPSNSSIRIKKSVLFVFSFHDIHVPRLPNKQFKGKTDMGVRGDAIVQMDWITGQVVNHLKKLDLLENTLIIFTSDNGAVLTDGYDDEALNRVGQHKMNGPYSGGKYSAFEGGTRVPFIVHYPAKVKKGVSHSLFSQIDLYASIATLLNLPLQDNEAIDSDNQLSALFNHKIKARTLLAEETPHAQSLRMDNWKYIRAVKKYLLGSNPKRTSILAH</sequence>
<evidence type="ECO:0000313" key="2">
    <source>
        <dbReference type="EMBL" id="MDU0354004.1"/>
    </source>
</evidence>
<protein>
    <submittedName>
        <fullName evidence="2">Sulfatase-like hydrolase/transferase</fullName>
    </submittedName>
</protein>
<feature type="domain" description="Sulfatase N-terminal" evidence="1">
    <location>
        <begin position="20"/>
        <end position="158"/>
    </location>
</feature>
<proteinExistence type="predicted"/>
<dbReference type="Gene3D" id="3.30.1120.10">
    <property type="match status" value="1"/>
</dbReference>
<dbReference type="InterPro" id="IPR052701">
    <property type="entry name" value="GAG_Ulvan_Degrading_Sulfatases"/>
</dbReference>
<dbReference type="Proteomes" id="UP001247805">
    <property type="component" value="Unassembled WGS sequence"/>
</dbReference>
<dbReference type="PANTHER" id="PTHR43751:SF6">
    <property type="entry name" value="N-ACETYLGALACTOSAMINE-6-O-SULFATASE"/>
    <property type="match status" value="1"/>
</dbReference>
<name>A0ABU3SVH9_9ALTE</name>
<dbReference type="Pfam" id="PF00884">
    <property type="entry name" value="Sulfatase"/>
    <property type="match status" value="1"/>
</dbReference>
<keyword evidence="3" id="KW-1185">Reference proteome</keyword>
<dbReference type="InterPro" id="IPR000917">
    <property type="entry name" value="Sulfatase_N"/>
</dbReference>
<dbReference type="SUPFAM" id="SSF53649">
    <property type="entry name" value="Alkaline phosphatase-like"/>
    <property type="match status" value="1"/>
</dbReference>